<protein>
    <submittedName>
        <fullName evidence="2">Uncharacterized protein</fullName>
    </submittedName>
</protein>
<dbReference type="EMBL" id="FNXT01001017">
    <property type="protein sequence ID" value="SZX70940.1"/>
    <property type="molecule type" value="Genomic_DNA"/>
</dbReference>
<keyword evidence="1" id="KW-0732">Signal</keyword>
<name>A0A383W172_TETOB</name>
<feature type="chain" id="PRO_5017062392" evidence="1">
    <location>
        <begin position="27"/>
        <end position="411"/>
    </location>
</feature>
<dbReference type="AlphaFoldDB" id="A0A383W172"/>
<evidence type="ECO:0000313" key="3">
    <source>
        <dbReference type="Proteomes" id="UP000256970"/>
    </source>
</evidence>
<keyword evidence="3" id="KW-1185">Reference proteome</keyword>
<evidence type="ECO:0000256" key="1">
    <source>
        <dbReference type="SAM" id="SignalP"/>
    </source>
</evidence>
<accession>A0A383W172</accession>
<gene>
    <name evidence="2" type="ORF">BQ4739_LOCUS11096</name>
</gene>
<organism evidence="2 3">
    <name type="scientific">Tetradesmus obliquus</name>
    <name type="common">Green alga</name>
    <name type="synonym">Acutodesmus obliquus</name>
    <dbReference type="NCBI Taxonomy" id="3088"/>
    <lineage>
        <taxon>Eukaryota</taxon>
        <taxon>Viridiplantae</taxon>
        <taxon>Chlorophyta</taxon>
        <taxon>core chlorophytes</taxon>
        <taxon>Chlorophyceae</taxon>
        <taxon>CS clade</taxon>
        <taxon>Sphaeropleales</taxon>
        <taxon>Scenedesmaceae</taxon>
        <taxon>Tetradesmus</taxon>
    </lineage>
</organism>
<evidence type="ECO:0000313" key="2">
    <source>
        <dbReference type="EMBL" id="SZX70940.1"/>
    </source>
</evidence>
<sequence>MGQQPIAAAAGQLSLSSALLVRSVAAAAQAAAAAAQAAAEAGAEAVAAAHAAPSISTAAVMALGLMSFAAAAAVEDTSLEALRWLLRQPAVTAAMINQSSQQLLAIPGVPFPAAKALVRAGLRMQITLQQLAARANACFEGFEVWVQAFVADDALLEEWAADLPTELRALCCCRHLGAWCPAELLAPQLSAHRTADLFAVALHIAARGCRNLSHGYPFDDDSQEAPADNIYYMLTAHKFGSVAQLPASAIEALLRLAMRLHSRINNLNTAETWNHFMTEFCQLPAAVQVPTAKLVELVQQVLQKPVGPLMLRANPFLDLLAKKELTAEQVQQLLSLLQGPTARPAAAAFGRQCGGHKFMERLASQPGAAAAAADLGLTAADVPDDAAAVLLFGDEVVVLEQEEFEQEEQRI</sequence>
<reference evidence="2 3" key="1">
    <citation type="submission" date="2016-10" db="EMBL/GenBank/DDBJ databases">
        <authorList>
            <person name="Cai Z."/>
        </authorList>
    </citation>
    <scope>NUCLEOTIDE SEQUENCE [LARGE SCALE GENOMIC DNA]</scope>
</reference>
<proteinExistence type="predicted"/>
<feature type="signal peptide" evidence="1">
    <location>
        <begin position="1"/>
        <end position="26"/>
    </location>
</feature>
<dbReference type="Proteomes" id="UP000256970">
    <property type="component" value="Unassembled WGS sequence"/>
</dbReference>